<keyword evidence="4" id="KW-1185">Reference proteome</keyword>
<comment type="caution">
    <text evidence="3">The sequence shown here is derived from an EMBL/GenBank/DDBJ whole genome shotgun (WGS) entry which is preliminary data.</text>
</comment>
<evidence type="ECO:0000313" key="4">
    <source>
        <dbReference type="Proteomes" id="UP001589865"/>
    </source>
</evidence>
<accession>A0ABV6JRL7</accession>
<dbReference type="Proteomes" id="UP001589865">
    <property type="component" value="Unassembled WGS sequence"/>
</dbReference>
<dbReference type="EMBL" id="JBHLUN010000005">
    <property type="protein sequence ID" value="MFC0408110.1"/>
    <property type="molecule type" value="Genomic_DNA"/>
</dbReference>
<name>A0ABV6JRL7_9PROT</name>
<dbReference type="RefSeq" id="WP_377043852.1">
    <property type="nucleotide sequence ID" value="NZ_JBHLUN010000005.1"/>
</dbReference>
<evidence type="ECO:0000256" key="1">
    <source>
        <dbReference type="SAM" id="MobiDB-lite"/>
    </source>
</evidence>
<feature type="signal peptide" evidence="2">
    <location>
        <begin position="1"/>
        <end position="24"/>
    </location>
</feature>
<feature type="chain" id="PRO_5046555441" description="Tat pathway signal protein" evidence="2">
    <location>
        <begin position="25"/>
        <end position="216"/>
    </location>
</feature>
<keyword evidence="2" id="KW-0732">Signal</keyword>
<reference evidence="3 4" key="1">
    <citation type="submission" date="2024-09" db="EMBL/GenBank/DDBJ databases">
        <authorList>
            <person name="Sun Q."/>
            <person name="Mori K."/>
        </authorList>
    </citation>
    <scope>NUCLEOTIDE SEQUENCE [LARGE SCALE GENOMIC DNA]</scope>
    <source>
        <strain evidence="3 4">TBRC 5777</strain>
    </source>
</reference>
<protein>
    <recommendedName>
        <fullName evidence="5">Tat pathway signal protein</fullName>
    </recommendedName>
</protein>
<evidence type="ECO:0000256" key="2">
    <source>
        <dbReference type="SAM" id="SignalP"/>
    </source>
</evidence>
<organism evidence="3 4">
    <name type="scientific">Roseomonas elaeocarpi</name>
    <dbReference type="NCBI Taxonomy" id="907779"/>
    <lineage>
        <taxon>Bacteria</taxon>
        <taxon>Pseudomonadati</taxon>
        <taxon>Pseudomonadota</taxon>
        <taxon>Alphaproteobacteria</taxon>
        <taxon>Acetobacterales</taxon>
        <taxon>Roseomonadaceae</taxon>
        <taxon>Roseomonas</taxon>
    </lineage>
</organism>
<sequence length="216" mass="23028">MITGHRRLFFAAALLTATAAPALAAGPQGNDPTFFLVNNSGDTINEAYVSSSRQDNWGEDRLGENVLSSGLALRIAPPRGQCNNDIRVVYDGGRSEERRNVNTCNGFEVVFGPGNSGSGRSANGAGTGSGQTGNPSFNLVNNTRQKITVVRASPNSAQDWGDDRLNSRAGIEPGKTAAIRLPEGPCDYDVRVEYQGGRVEERRNIDLCNAVNVSFP</sequence>
<evidence type="ECO:0008006" key="5">
    <source>
        <dbReference type="Google" id="ProtNLM"/>
    </source>
</evidence>
<evidence type="ECO:0000313" key="3">
    <source>
        <dbReference type="EMBL" id="MFC0408110.1"/>
    </source>
</evidence>
<feature type="region of interest" description="Disordered" evidence="1">
    <location>
        <begin position="115"/>
        <end position="137"/>
    </location>
</feature>
<gene>
    <name evidence="3" type="ORF">ACFFGY_07600</name>
</gene>
<proteinExistence type="predicted"/>